<dbReference type="EMBL" id="JBJVNW010000012">
    <property type="protein sequence ID" value="MFM9519865.1"/>
    <property type="molecule type" value="Genomic_DNA"/>
</dbReference>
<gene>
    <name evidence="1" type="ORF">ACKKH4_21755</name>
</gene>
<protein>
    <submittedName>
        <fullName evidence="1">Uncharacterized protein</fullName>
    </submittedName>
</protein>
<comment type="caution">
    <text evidence="1">The sequence shown here is derived from an EMBL/GenBank/DDBJ whole genome shotgun (WGS) entry which is preliminary data.</text>
</comment>
<evidence type="ECO:0000313" key="2">
    <source>
        <dbReference type="Proteomes" id="UP001631987"/>
    </source>
</evidence>
<sequence length="69" mass="7714">MIITLHELEELSTKAEKKPFDVGFESGLSGLTLFDCPYGHVTDEAYRQRHEWLEGFLTALAHNGTSGAF</sequence>
<proteinExistence type="predicted"/>
<dbReference type="Proteomes" id="UP001631987">
    <property type="component" value="Unassembled WGS sequence"/>
</dbReference>
<evidence type="ECO:0000313" key="1">
    <source>
        <dbReference type="EMBL" id="MFM9519865.1"/>
    </source>
</evidence>
<dbReference type="RefSeq" id="WP_409079108.1">
    <property type="nucleotide sequence ID" value="NZ_CP178857.1"/>
</dbReference>
<name>A0ABW9HFS4_9PSED</name>
<reference evidence="1 2" key="1">
    <citation type="submission" date="2024-12" db="EMBL/GenBank/DDBJ databases">
        <title>Pseudomonas species isolated from Lotus nodules promote plant growth.</title>
        <authorList>
            <person name="Yu Y.-H."/>
            <person name="Kurtenbach J."/>
            <person name="Crosbie D."/>
            <person name="Brachmann A."/>
            <person name="Marin M."/>
        </authorList>
    </citation>
    <scope>NUCLEOTIDE SEQUENCE [LARGE SCALE GENOMIC DNA]</scope>
    <source>
        <strain evidence="1 2">PLb12A</strain>
    </source>
</reference>
<accession>A0ABW9HFS4</accession>
<organism evidence="1 2">
    <name type="scientific">Pseudomonas monachiensis</name>
    <dbReference type="NCBI Taxonomy" id="3060212"/>
    <lineage>
        <taxon>Bacteria</taxon>
        <taxon>Pseudomonadati</taxon>
        <taxon>Pseudomonadota</taxon>
        <taxon>Gammaproteobacteria</taxon>
        <taxon>Pseudomonadales</taxon>
        <taxon>Pseudomonadaceae</taxon>
        <taxon>Pseudomonas</taxon>
    </lineage>
</organism>
<keyword evidence="2" id="KW-1185">Reference proteome</keyword>